<dbReference type="GO" id="GO:0016740">
    <property type="term" value="F:transferase activity"/>
    <property type="evidence" value="ECO:0007669"/>
    <property type="project" value="UniProtKB-KW"/>
</dbReference>
<keyword evidence="3" id="KW-0670">Pyruvate</keyword>
<protein>
    <submittedName>
        <fullName evidence="3">RNA 3'-terminal phosphate cyclase/enolpyruvate transferase</fullName>
    </submittedName>
</protein>
<name>A0A5N7CQW2_PETAA</name>
<dbReference type="PANTHER" id="PTHR11096:SF0">
    <property type="entry name" value="RNA 3'-TERMINAL PHOSPHATE CYCLASE"/>
    <property type="match status" value="1"/>
</dbReference>
<dbReference type="InterPro" id="IPR013792">
    <property type="entry name" value="RNA3'P_cycl/enolpyr_Trfase_a/b"/>
</dbReference>
<dbReference type="InterPro" id="IPR023797">
    <property type="entry name" value="RNA3'_phos_cyclase_dom"/>
</dbReference>
<dbReference type="AlphaFoldDB" id="A0A5N7CQW2"/>
<dbReference type="PANTHER" id="PTHR11096">
    <property type="entry name" value="RNA 3' TERMINAL PHOSPHATE CYCLASE"/>
    <property type="match status" value="1"/>
</dbReference>
<dbReference type="GO" id="GO:0003963">
    <property type="term" value="F:RNA-3'-phosphate cyclase activity"/>
    <property type="evidence" value="ECO:0007669"/>
    <property type="project" value="TreeGrafter"/>
</dbReference>
<accession>A0A5N7CQW2</accession>
<dbReference type="EMBL" id="ML735215">
    <property type="protein sequence ID" value="KAE8396309.1"/>
    <property type="molecule type" value="Genomic_DNA"/>
</dbReference>
<dbReference type="SUPFAM" id="SSF55205">
    <property type="entry name" value="EPT/RTPC-like"/>
    <property type="match status" value="1"/>
</dbReference>
<dbReference type="GO" id="GO:0006396">
    <property type="term" value="P:RNA processing"/>
    <property type="evidence" value="ECO:0007669"/>
    <property type="project" value="InterPro"/>
</dbReference>
<feature type="domain" description="RNA 3'-terminal phosphate cyclase" evidence="2">
    <location>
        <begin position="18"/>
        <end position="480"/>
    </location>
</feature>
<dbReference type="Proteomes" id="UP000326877">
    <property type="component" value="Unassembled WGS sequence"/>
</dbReference>
<feature type="compositionally biased region" description="Basic residues" evidence="1">
    <location>
        <begin position="250"/>
        <end position="263"/>
    </location>
</feature>
<sequence>MAQDHIRAPVIHLDGRTLEGGGQLVRIAIALSALTSQPITIDNIRCNRPGKKGLKGSHLAAIRYLAQVSGSSTAGAEIGSTSLSFYPRAAQTPRNQDHERGKAIQSHINVVLTTAGSVFLVFQALYPYILHAGAISSVSERRITLSIVGGTNVSFSPSYDYVAQVLVPNFARVGLPRLSVRLIKRGWGTGPFSLGKVNFVVDPLALCKDENRVGSSPQFPPMNIGQYQRGTISQVEITVLAPDDPFSKSPGRHVPGKGRRHRFGGTQSRGHMSRSGQSNDDSVDQTGTIRQFVENETIRSLRKGLKKLPSWIFTTGESSSNAAFCPSRTKSDGNGVPVHINMTEVTHHYSHVYILIVAHTSTGFRVGHDALFGVDKGDSHARQARHRKRGGPEAMVAVRDLVERCVEGFLEELYDARLQQDADNGGKRPPCVDRLLRDQLAIFEALGRSTTELREDGREDERYWSLHMQTARWVCEEMLSHRTPDLHTLKP</sequence>
<evidence type="ECO:0000256" key="1">
    <source>
        <dbReference type="SAM" id="MobiDB-lite"/>
    </source>
</evidence>
<dbReference type="FunFam" id="3.65.10.20:FF:000013">
    <property type="entry name" value="TatD related DNase"/>
    <property type="match status" value="1"/>
</dbReference>
<dbReference type="Pfam" id="PF01137">
    <property type="entry name" value="RTC"/>
    <property type="match status" value="1"/>
</dbReference>
<dbReference type="InterPro" id="IPR000228">
    <property type="entry name" value="RNA3'_term_phos_cyc"/>
</dbReference>
<organism evidence="3">
    <name type="scientific">Petromyces alliaceus</name>
    <name type="common">Aspergillus alliaceus</name>
    <dbReference type="NCBI Taxonomy" id="209559"/>
    <lineage>
        <taxon>Eukaryota</taxon>
        <taxon>Fungi</taxon>
        <taxon>Dikarya</taxon>
        <taxon>Ascomycota</taxon>
        <taxon>Pezizomycotina</taxon>
        <taxon>Eurotiomycetes</taxon>
        <taxon>Eurotiomycetidae</taxon>
        <taxon>Eurotiales</taxon>
        <taxon>Aspergillaceae</taxon>
        <taxon>Aspergillus</taxon>
        <taxon>Aspergillus subgen. Circumdati</taxon>
    </lineage>
</organism>
<dbReference type="GO" id="GO:0005634">
    <property type="term" value="C:nucleus"/>
    <property type="evidence" value="ECO:0007669"/>
    <property type="project" value="TreeGrafter"/>
</dbReference>
<reference evidence="3" key="1">
    <citation type="submission" date="2019-04" db="EMBL/GenBank/DDBJ databases">
        <title>Friends and foes A comparative genomics studyof 23 Aspergillus species from section Flavi.</title>
        <authorList>
            <consortium name="DOE Joint Genome Institute"/>
            <person name="Kjaerbolling I."/>
            <person name="Vesth T."/>
            <person name="Frisvad J.C."/>
            <person name="Nybo J.L."/>
            <person name="Theobald S."/>
            <person name="Kildgaard S."/>
            <person name="Isbrandt T."/>
            <person name="Kuo A."/>
            <person name="Sato A."/>
            <person name="Lyhne E.K."/>
            <person name="Kogle M.E."/>
            <person name="Wiebenga A."/>
            <person name="Kun R.S."/>
            <person name="Lubbers R.J."/>
            <person name="Makela M.R."/>
            <person name="Barry K."/>
            <person name="Chovatia M."/>
            <person name="Clum A."/>
            <person name="Daum C."/>
            <person name="Haridas S."/>
            <person name="He G."/>
            <person name="LaButti K."/>
            <person name="Lipzen A."/>
            <person name="Mondo S."/>
            <person name="Riley R."/>
            <person name="Salamov A."/>
            <person name="Simmons B.A."/>
            <person name="Magnuson J.K."/>
            <person name="Henrissat B."/>
            <person name="Mortensen U.H."/>
            <person name="Larsen T.O."/>
            <person name="Devries R.P."/>
            <person name="Grigoriev I.V."/>
            <person name="Machida M."/>
            <person name="Baker S.E."/>
            <person name="Andersen M.R."/>
        </authorList>
    </citation>
    <scope>NUCLEOTIDE SEQUENCE [LARGE SCALE GENOMIC DNA]</scope>
    <source>
        <strain evidence="3">IBT 14317</strain>
    </source>
</reference>
<feature type="region of interest" description="Disordered" evidence="1">
    <location>
        <begin position="243"/>
        <end position="286"/>
    </location>
</feature>
<keyword evidence="3" id="KW-0808">Transferase</keyword>
<evidence type="ECO:0000259" key="2">
    <source>
        <dbReference type="Pfam" id="PF01137"/>
    </source>
</evidence>
<evidence type="ECO:0000313" key="3">
    <source>
        <dbReference type="EMBL" id="KAE8396309.1"/>
    </source>
</evidence>
<proteinExistence type="predicted"/>
<dbReference type="InterPro" id="IPR037136">
    <property type="entry name" value="RNA3'_phos_cyclase_dom_sf"/>
</dbReference>
<gene>
    <name evidence="3" type="ORF">BDV23DRAFT_177851</name>
</gene>
<dbReference type="Gene3D" id="3.65.10.20">
    <property type="entry name" value="RNA 3'-terminal phosphate cyclase domain"/>
    <property type="match status" value="2"/>
</dbReference>
<dbReference type="OrthoDB" id="25029at2759"/>
<feature type="compositionally biased region" description="Polar residues" evidence="1">
    <location>
        <begin position="265"/>
        <end position="286"/>
    </location>
</feature>